<dbReference type="UniPathway" id="UPA00252"/>
<dbReference type="Gene3D" id="3.50.50.60">
    <property type="entry name" value="FAD/NAD(P)-binding domain"/>
    <property type="match status" value="1"/>
</dbReference>
<evidence type="ECO:0000313" key="16">
    <source>
        <dbReference type="EMBL" id="WSC17543.1"/>
    </source>
</evidence>
<evidence type="ECO:0000313" key="15">
    <source>
        <dbReference type="EMBL" id="WSC11568.1"/>
    </source>
</evidence>
<evidence type="ECO:0000256" key="9">
    <source>
        <dbReference type="ARBA" id="ARBA00022827"/>
    </source>
</evidence>
<keyword evidence="9 12" id="KW-0274">FAD</keyword>
<dbReference type="GO" id="GO:0006783">
    <property type="term" value="P:heme biosynthetic process"/>
    <property type="evidence" value="ECO:0007669"/>
    <property type="project" value="UniProtKB-UniRule"/>
</dbReference>
<dbReference type="RefSeq" id="WP_145767948.1">
    <property type="nucleotide sequence ID" value="NZ_CP109114.1"/>
</dbReference>
<organism evidence="14 17">
    <name type="scientific">Streptomyces brevispora</name>
    <dbReference type="NCBI Taxonomy" id="887462"/>
    <lineage>
        <taxon>Bacteria</taxon>
        <taxon>Bacillati</taxon>
        <taxon>Actinomycetota</taxon>
        <taxon>Actinomycetes</taxon>
        <taxon>Kitasatosporales</taxon>
        <taxon>Streptomycetaceae</taxon>
        <taxon>Streptomyces</taxon>
    </lineage>
</organism>
<dbReference type="Proteomes" id="UP001330827">
    <property type="component" value="Chromosome"/>
</dbReference>
<dbReference type="SUPFAM" id="SSF54373">
    <property type="entry name" value="FAD-linked reductases, C-terminal domain"/>
    <property type="match status" value="1"/>
</dbReference>
<dbReference type="EMBL" id="VIWW01000002">
    <property type="protein sequence ID" value="TWF92127.1"/>
    <property type="molecule type" value="Genomic_DNA"/>
</dbReference>
<dbReference type="PANTHER" id="PTHR42923">
    <property type="entry name" value="PROTOPORPHYRINOGEN OXIDASE"/>
    <property type="match status" value="1"/>
</dbReference>
<dbReference type="OrthoDB" id="4496419at2"/>
<evidence type="ECO:0000313" key="14">
    <source>
        <dbReference type="EMBL" id="TWF92127.1"/>
    </source>
</evidence>
<evidence type="ECO:0000256" key="11">
    <source>
        <dbReference type="ARBA" id="ARBA00023133"/>
    </source>
</evidence>
<comment type="function">
    <text evidence="3 12">Involved in coproporphyrin-dependent heme b biosynthesis. Catalyzes the oxidation of coproporphyrinogen III to coproporphyrin III.</text>
</comment>
<reference evidence="14 17" key="1">
    <citation type="submission" date="2019-06" db="EMBL/GenBank/DDBJ databases">
        <title>Sequencing the genomes of 1000 actinobacteria strains.</title>
        <authorList>
            <person name="Klenk H.-P."/>
        </authorList>
    </citation>
    <scope>NUCLEOTIDE SEQUENCE [LARGE SCALE GENOMIC DNA]</scope>
    <source>
        <strain evidence="14 17">DSM 42059</strain>
    </source>
</reference>
<proteinExistence type="inferred from homology"/>
<comment type="pathway">
    <text evidence="4 12">Porphyrin-containing compound metabolism; protoheme biosynthesis.</text>
</comment>
<dbReference type="Gene3D" id="1.10.3110.10">
    <property type="entry name" value="protoporphyrinogen ix oxidase, domain 3"/>
    <property type="match status" value="1"/>
</dbReference>
<comment type="similarity">
    <text evidence="5 12">Belongs to the protoporphyrinogen/coproporphyrinogen oxidase family. Coproporphyrinogen III oxidase subfamily.</text>
</comment>
<dbReference type="GO" id="GO:0004729">
    <property type="term" value="F:oxygen-dependent protoporphyrinogen oxidase activity"/>
    <property type="evidence" value="ECO:0007669"/>
    <property type="project" value="UniProtKB-UniRule"/>
</dbReference>
<comment type="catalytic activity">
    <reaction evidence="1">
        <text>coproporphyrinogen III + 3 O2 = coproporphyrin III + 3 H2O2</text>
        <dbReference type="Rhea" id="RHEA:43436"/>
        <dbReference type="ChEBI" id="CHEBI:15379"/>
        <dbReference type="ChEBI" id="CHEBI:16240"/>
        <dbReference type="ChEBI" id="CHEBI:57309"/>
        <dbReference type="ChEBI" id="CHEBI:131725"/>
        <dbReference type="EC" id="1.3.3.15"/>
    </reaction>
    <physiologicalReaction direction="left-to-right" evidence="1">
        <dbReference type="Rhea" id="RHEA:43437"/>
    </physiologicalReaction>
</comment>
<evidence type="ECO:0000256" key="4">
    <source>
        <dbReference type="ARBA" id="ARBA00004744"/>
    </source>
</evidence>
<dbReference type="Proteomes" id="UP000318186">
    <property type="component" value="Unassembled WGS sequence"/>
</dbReference>
<evidence type="ECO:0000256" key="12">
    <source>
        <dbReference type="RuleBase" id="RU364052"/>
    </source>
</evidence>
<evidence type="ECO:0000256" key="6">
    <source>
        <dbReference type="ARBA" id="ARBA00012402"/>
    </source>
</evidence>
<evidence type="ECO:0000259" key="13">
    <source>
        <dbReference type="Pfam" id="PF01593"/>
    </source>
</evidence>
<keyword evidence="10 12" id="KW-0560">Oxidoreductase</keyword>
<keyword evidence="12" id="KW-0963">Cytoplasm</keyword>
<dbReference type="EMBL" id="CP109114">
    <property type="protein sequence ID" value="WSC17543.1"/>
    <property type="molecule type" value="Genomic_DNA"/>
</dbReference>
<dbReference type="EMBL" id="CP109114">
    <property type="protein sequence ID" value="WSC11568.1"/>
    <property type="molecule type" value="Genomic_DNA"/>
</dbReference>
<evidence type="ECO:0000256" key="1">
    <source>
        <dbReference type="ARBA" id="ARBA00001755"/>
    </source>
</evidence>
<dbReference type="NCBIfam" id="TIGR00562">
    <property type="entry name" value="proto_IX_ox"/>
    <property type="match status" value="1"/>
</dbReference>
<comment type="cofactor">
    <cofactor evidence="2 12">
        <name>FAD</name>
        <dbReference type="ChEBI" id="CHEBI:57692"/>
    </cofactor>
</comment>
<dbReference type="Gene3D" id="3.90.660.20">
    <property type="entry name" value="Protoporphyrinogen oxidase, mitochondrial, domain 2"/>
    <property type="match status" value="1"/>
</dbReference>
<protein>
    <recommendedName>
        <fullName evidence="7 12">Coproporphyrinogen III oxidase</fullName>
        <ecNumber evidence="6 12">1.3.3.15</ecNumber>
    </recommendedName>
</protein>
<evidence type="ECO:0000313" key="18">
    <source>
        <dbReference type="Proteomes" id="UP001330827"/>
    </source>
</evidence>
<dbReference type="InterPro" id="IPR050464">
    <property type="entry name" value="Zeta_carotene_desat/Oxidored"/>
</dbReference>
<reference evidence="15 18" key="2">
    <citation type="submission" date="2022-10" db="EMBL/GenBank/DDBJ databases">
        <title>The complete genomes of actinobacterial strains from the NBC collection.</title>
        <authorList>
            <person name="Joergensen T.S."/>
            <person name="Alvarez Arevalo M."/>
            <person name="Sterndorff E.B."/>
            <person name="Faurdal D."/>
            <person name="Vuksanovic O."/>
            <person name="Mourched A.-S."/>
            <person name="Charusanti P."/>
            <person name="Shaw S."/>
            <person name="Blin K."/>
            <person name="Weber T."/>
        </authorList>
    </citation>
    <scope>NUCLEOTIDE SEQUENCE [LARGE SCALE GENOMIC DNA]</scope>
    <source>
        <strain evidence="15 18">NBC 01769</strain>
    </source>
</reference>
<keyword evidence="18" id="KW-1185">Reference proteome</keyword>
<dbReference type="InterPro" id="IPR036188">
    <property type="entry name" value="FAD/NAD-bd_sf"/>
</dbReference>
<keyword evidence="11 12" id="KW-0350">Heme biosynthesis</keyword>
<evidence type="ECO:0000256" key="5">
    <source>
        <dbReference type="ARBA" id="ARBA00008310"/>
    </source>
</evidence>
<accession>A0A561TYE3</accession>
<comment type="subcellular location">
    <subcellularLocation>
        <location evidence="12">Cytoplasm</location>
    </subcellularLocation>
</comment>
<evidence type="ECO:0000256" key="2">
    <source>
        <dbReference type="ARBA" id="ARBA00001974"/>
    </source>
</evidence>
<name>A0A561TYE3_9ACTN</name>
<dbReference type="SUPFAM" id="SSF51905">
    <property type="entry name" value="FAD/NAD(P)-binding domain"/>
    <property type="match status" value="1"/>
</dbReference>
<feature type="domain" description="Amine oxidase" evidence="13">
    <location>
        <begin position="22"/>
        <end position="477"/>
    </location>
</feature>
<evidence type="ECO:0000313" key="17">
    <source>
        <dbReference type="Proteomes" id="UP000318186"/>
    </source>
</evidence>
<evidence type="ECO:0000256" key="8">
    <source>
        <dbReference type="ARBA" id="ARBA00022630"/>
    </source>
</evidence>
<evidence type="ECO:0000256" key="7">
    <source>
        <dbReference type="ARBA" id="ARBA00019046"/>
    </source>
</evidence>
<dbReference type="InterPro" id="IPR002937">
    <property type="entry name" value="Amino_oxidase"/>
</dbReference>
<dbReference type="EC" id="1.3.3.15" evidence="6 12"/>
<dbReference type="InterPro" id="IPR004572">
    <property type="entry name" value="Protoporphyrinogen_oxidase"/>
</dbReference>
<dbReference type="GO" id="GO:0005737">
    <property type="term" value="C:cytoplasm"/>
    <property type="evidence" value="ECO:0007669"/>
    <property type="project" value="UniProtKB-SubCell"/>
</dbReference>
<dbReference type="Pfam" id="PF01593">
    <property type="entry name" value="Amino_oxidase"/>
    <property type="match status" value="1"/>
</dbReference>
<gene>
    <name evidence="15" type="primary">hemG</name>
    <name evidence="14" type="ORF">FHX80_12446</name>
    <name evidence="15" type="ORF">OIE64_00855</name>
    <name evidence="16" type="ORF">OIE64_35185</name>
</gene>
<evidence type="ECO:0000256" key="3">
    <source>
        <dbReference type="ARBA" id="ARBA00002185"/>
    </source>
</evidence>
<dbReference type="PANTHER" id="PTHR42923:SF3">
    <property type="entry name" value="PROTOPORPHYRINOGEN OXIDASE"/>
    <property type="match status" value="1"/>
</dbReference>
<evidence type="ECO:0000256" key="10">
    <source>
        <dbReference type="ARBA" id="ARBA00023002"/>
    </source>
</evidence>
<dbReference type="AlphaFoldDB" id="A0A561TYE3"/>
<keyword evidence="8 12" id="KW-0285">Flavoprotein</keyword>
<sequence>MAGSERDQVTGTPHVVVVGGGIAGLSAAFHLRNEPVRVTVLEGSDRFGGKLKVSEVAGVAVDEGAESLYANRRRTTGLIKDAGLGERILPAGVTASAIWSRGVIRNQPDRQFMGVPCDMEDLARSGVLSEEGVERARQDLFLPSFDRDADVSVADYVGGRFGKEVVDRLVEPFLAGVFSGRAEDLSFEATLTPLAKASLRQASLAEAAGALVPVLAPGEKPPPVSVATLEGGFGSLPEAVVRETLAAAPGTVFRTGAPVRELARSADGWRITVGPAGSPELIEADAVVIATPAGPAGGLLGGVPGAGAAVAALDEVRYAGVVVVTLAYPKSAFPGGGLSGRGYSAYRVPAVEGKLVKEVTFTTVKWPHLAGEVEIVRCFLGRFGEDRVLERDDASLVAVAAAELAGATGVRGVPVESRVSRWQDALPQYTVGHLDRVDRIRASVATQPGLAVCGALYDGVGVGVCMATARKAVGEVLSWLAKKGDAARPVAAAV</sequence>